<evidence type="ECO:0000313" key="2">
    <source>
        <dbReference type="Proteomes" id="UP001174136"/>
    </source>
</evidence>
<gene>
    <name evidence="1" type="primary">ZBED5_3</name>
    <name evidence="1" type="ORF">N1851_014454</name>
</gene>
<protein>
    <submittedName>
        <fullName evidence="1">Zinc finger BED domain-containing protein 5</fullName>
    </submittedName>
</protein>
<comment type="caution">
    <text evidence="1">The sequence shown here is derived from an EMBL/GenBank/DDBJ whole genome shotgun (WGS) entry which is preliminary data.</text>
</comment>
<dbReference type="Proteomes" id="UP001174136">
    <property type="component" value="Unassembled WGS sequence"/>
</dbReference>
<evidence type="ECO:0000313" key="1">
    <source>
        <dbReference type="EMBL" id="KAK0146240.1"/>
    </source>
</evidence>
<dbReference type="PANTHER" id="PTHR45913:SF19">
    <property type="entry name" value="LOW QUALITY PROTEIN: ZINC FINGER BED DOMAIN-CONTAINING PROTEIN 5-LIKE"/>
    <property type="match status" value="1"/>
</dbReference>
<dbReference type="EMBL" id="JAOPHQ010002601">
    <property type="protein sequence ID" value="KAK0146240.1"/>
    <property type="molecule type" value="Genomic_DNA"/>
</dbReference>
<dbReference type="AlphaFoldDB" id="A0AA47P2R0"/>
<organism evidence="1 2">
    <name type="scientific">Merluccius polli</name>
    <name type="common">Benguela hake</name>
    <name type="synonym">Merluccius cadenati</name>
    <dbReference type="NCBI Taxonomy" id="89951"/>
    <lineage>
        <taxon>Eukaryota</taxon>
        <taxon>Metazoa</taxon>
        <taxon>Chordata</taxon>
        <taxon>Craniata</taxon>
        <taxon>Vertebrata</taxon>
        <taxon>Euteleostomi</taxon>
        <taxon>Actinopterygii</taxon>
        <taxon>Neopterygii</taxon>
        <taxon>Teleostei</taxon>
        <taxon>Neoteleostei</taxon>
        <taxon>Acanthomorphata</taxon>
        <taxon>Zeiogadaria</taxon>
        <taxon>Gadariae</taxon>
        <taxon>Gadiformes</taxon>
        <taxon>Gadoidei</taxon>
        <taxon>Merlucciidae</taxon>
        <taxon>Merluccius</taxon>
    </lineage>
</organism>
<reference evidence="1" key="1">
    <citation type="journal article" date="2023" name="Front. Mar. Sci.">
        <title>A new Merluccius polli reference genome to investigate the effects of global change in West African waters.</title>
        <authorList>
            <person name="Mateo J.L."/>
            <person name="Blanco-Fernandez C."/>
            <person name="Garcia-Vazquez E."/>
            <person name="Machado-Schiaffino G."/>
        </authorList>
    </citation>
    <scope>NUCLEOTIDE SEQUENCE</scope>
    <source>
        <strain evidence="1">C29</strain>
        <tissue evidence="1">Fin</tissue>
    </source>
</reference>
<proteinExistence type="predicted"/>
<keyword evidence="2" id="KW-1185">Reference proteome</keyword>
<sequence length="147" mass="16811">MERFLVRTNKATDAPPAAKKLRRYDEAYLQFGFTVTADLRSQCVVCAESPYYALQLDESTDIAGQAHLLTYVRHLRDKAIEEDVLFCRPLHSHTTGEAIFNVLDIFIRENGLAWDRCVGLCTDGARAMTGRERGLVWEKFTSYLLYI</sequence>
<accession>A0AA47P2R0</accession>
<dbReference type="PANTHER" id="PTHR45913">
    <property type="entry name" value="EPM2A-INTERACTING PROTEIN 1"/>
    <property type="match status" value="1"/>
</dbReference>
<name>A0AA47P2R0_MERPO</name>